<dbReference type="GO" id="GO:0008194">
    <property type="term" value="F:UDP-glycosyltransferase activity"/>
    <property type="evidence" value="ECO:0007669"/>
    <property type="project" value="InterPro"/>
</dbReference>
<dbReference type="InterPro" id="IPR002213">
    <property type="entry name" value="UDP_glucos_trans"/>
</dbReference>
<name>A0A151U3Y8_CAJCA</name>
<dbReference type="InterPro" id="IPR035595">
    <property type="entry name" value="UDP_glycos_trans_CS"/>
</dbReference>
<dbReference type="PROSITE" id="PS00375">
    <property type="entry name" value="UDPGT"/>
    <property type="match status" value="1"/>
</dbReference>
<dbReference type="Gene3D" id="3.40.50.2000">
    <property type="entry name" value="Glycogen Phosphorylase B"/>
    <property type="match status" value="2"/>
</dbReference>
<reference evidence="4 5" key="1">
    <citation type="journal article" date="2012" name="Nat. Biotechnol.">
        <title>Draft genome sequence of pigeonpea (Cajanus cajan), an orphan legume crop of resource-poor farmers.</title>
        <authorList>
            <person name="Varshney R.K."/>
            <person name="Chen W."/>
            <person name="Li Y."/>
            <person name="Bharti A.K."/>
            <person name="Saxena R.K."/>
            <person name="Schlueter J.A."/>
            <person name="Donoghue M.T."/>
            <person name="Azam S."/>
            <person name="Fan G."/>
            <person name="Whaley A.M."/>
            <person name="Farmer A.D."/>
            <person name="Sheridan J."/>
            <person name="Iwata A."/>
            <person name="Tuteja R."/>
            <person name="Penmetsa R.V."/>
            <person name="Wu W."/>
            <person name="Upadhyaya H.D."/>
            <person name="Yang S.P."/>
            <person name="Shah T."/>
            <person name="Saxena K.B."/>
            <person name="Michael T."/>
            <person name="McCombie W.R."/>
            <person name="Yang B."/>
            <person name="Zhang G."/>
            <person name="Yang H."/>
            <person name="Wang J."/>
            <person name="Spillane C."/>
            <person name="Cook D.R."/>
            <person name="May G.D."/>
            <person name="Xu X."/>
            <person name="Jackson S.A."/>
        </authorList>
    </citation>
    <scope>NUCLEOTIDE SEQUENCE [LARGE SCALE GENOMIC DNA]</scope>
    <source>
        <strain evidence="5">cv. Asha</strain>
    </source>
</reference>
<dbReference type="PANTHER" id="PTHR48045">
    <property type="entry name" value="UDP-GLYCOSYLTRANSFERASE 72B1"/>
    <property type="match status" value="1"/>
</dbReference>
<dbReference type="Pfam" id="PF00201">
    <property type="entry name" value="UDPGT"/>
    <property type="match status" value="1"/>
</dbReference>
<dbReference type="PANTHER" id="PTHR48045:SF26">
    <property type="entry name" value="UDP-GLYCOSYLTRANSFERASE 74E2-LIKE"/>
    <property type="match status" value="1"/>
</dbReference>
<comment type="similarity">
    <text evidence="1 3">Belongs to the UDP-glycosyltransferase family.</text>
</comment>
<gene>
    <name evidence="4" type="ORF">KK1_006675</name>
</gene>
<protein>
    <submittedName>
        <fullName evidence="4">Limonoid UDP-glucosyltransferase</fullName>
    </submittedName>
</protein>
<evidence type="ECO:0000313" key="5">
    <source>
        <dbReference type="Proteomes" id="UP000075243"/>
    </source>
</evidence>
<dbReference type="AlphaFoldDB" id="A0A151U3Y8"/>
<evidence type="ECO:0000256" key="1">
    <source>
        <dbReference type="ARBA" id="ARBA00009995"/>
    </source>
</evidence>
<keyword evidence="5" id="KW-1185">Reference proteome</keyword>
<dbReference type="FunFam" id="3.40.50.2000:FF:000019">
    <property type="entry name" value="Glycosyltransferase"/>
    <property type="match status" value="1"/>
</dbReference>
<proteinExistence type="inferred from homology"/>
<evidence type="ECO:0000256" key="3">
    <source>
        <dbReference type="RuleBase" id="RU003718"/>
    </source>
</evidence>
<dbReference type="Proteomes" id="UP000075243">
    <property type="component" value="Chromosome 2"/>
</dbReference>
<sequence length="212" mass="23512">MWSVEDSCMEWLDNKPPSSVIYVSFGSMLVTSQTQMDNIATAMRNSNKSFLWVLKPGSNKDNVAEFSNGFSEETKERVLVVKWCPQEKVLMHSSVAGFISHCGWNSTLEAVVAGVPLIAWPSWTDQPTTAMLIENVFRNGVRLRCGEDGNASAEDIERCIRCVTEGPSAEEIKKRAREMKEAAWKTLQDGGTSSKNISQFISDLIAGKPDRA</sequence>
<evidence type="ECO:0000313" key="4">
    <source>
        <dbReference type="EMBL" id="KYP74007.1"/>
    </source>
</evidence>
<evidence type="ECO:0000256" key="2">
    <source>
        <dbReference type="ARBA" id="ARBA00022679"/>
    </source>
</evidence>
<dbReference type="EMBL" id="CM003604">
    <property type="protein sequence ID" value="KYP74007.1"/>
    <property type="molecule type" value="Genomic_DNA"/>
</dbReference>
<dbReference type="SUPFAM" id="SSF53756">
    <property type="entry name" value="UDP-Glycosyltransferase/glycogen phosphorylase"/>
    <property type="match status" value="1"/>
</dbReference>
<keyword evidence="2 3" id="KW-0808">Transferase</keyword>
<organism evidence="4 5">
    <name type="scientific">Cajanus cajan</name>
    <name type="common">Pigeon pea</name>
    <name type="synonym">Cajanus indicus</name>
    <dbReference type="NCBI Taxonomy" id="3821"/>
    <lineage>
        <taxon>Eukaryota</taxon>
        <taxon>Viridiplantae</taxon>
        <taxon>Streptophyta</taxon>
        <taxon>Embryophyta</taxon>
        <taxon>Tracheophyta</taxon>
        <taxon>Spermatophyta</taxon>
        <taxon>Magnoliopsida</taxon>
        <taxon>eudicotyledons</taxon>
        <taxon>Gunneridae</taxon>
        <taxon>Pentapetalae</taxon>
        <taxon>rosids</taxon>
        <taxon>fabids</taxon>
        <taxon>Fabales</taxon>
        <taxon>Fabaceae</taxon>
        <taxon>Papilionoideae</taxon>
        <taxon>50 kb inversion clade</taxon>
        <taxon>NPAAA clade</taxon>
        <taxon>indigoferoid/millettioid clade</taxon>
        <taxon>Phaseoleae</taxon>
        <taxon>Cajanus</taxon>
    </lineage>
</organism>
<dbReference type="OMA" id="RAMAWRE"/>
<keyword evidence="3" id="KW-0328">Glycosyltransferase</keyword>
<dbReference type="Gramene" id="C.cajan_06487.t">
    <property type="protein sequence ID" value="C.cajan_06487.t.cds1"/>
    <property type="gene ID" value="C.cajan_06487"/>
</dbReference>
<dbReference type="CDD" id="cd03784">
    <property type="entry name" value="GT1_Gtf-like"/>
    <property type="match status" value="1"/>
</dbReference>
<accession>A0A151U3Y8</accession>